<name>A0A8K0KE63_LADFU</name>
<keyword evidence="1" id="KW-0812">Transmembrane</keyword>
<reference evidence="2" key="2">
    <citation type="submission" date="2017-10" db="EMBL/GenBank/DDBJ databases">
        <title>Ladona fulva Genome sequencing and assembly.</title>
        <authorList>
            <person name="Murali S."/>
            <person name="Richards S."/>
            <person name="Bandaranaike D."/>
            <person name="Bellair M."/>
            <person name="Blankenburg K."/>
            <person name="Chao H."/>
            <person name="Dinh H."/>
            <person name="Doddapaneni H."/>
            <person name="Dugan-Rocha S."/>
            <person name="Elkadiri S."/>
            <person name="Gnanaolivu R."/>
            <person name="Hernandez B."/>
            <person name="Skinner E."/>
            <person name="Javaid M."/>
            <person name="Lee S."/>
            <person name="Li M."/>
            <person name="Ming W."/>
            <person name="Munidasa M."/>
            <person name="Muniz J."/>
            <person name="Nguyen L."/>
            <person name="Hughes D."/>
            <person name="Osuji N."/>
            <person name="Pu L.-L."/>
            <person name="Puazo M."/>
            <person name="Qu C."/>
            <person name="Quiroz J."/>
            <person name="Raj R."/>
            <person name="Weissenberger G."/>
            <person name="Xin Y."/>
            <person name="Zou X."/>
            <person name="Han Y."/>
            <person name="Worley K."/>
            <person name="Muzny D."/>
            <person name="Gibbs R."/>
        </authorList>
    </citation>
    <scope>NUCLEOTIDE SEQUENCE</scope>
    <source>
        <strain evidence="2">Sampled in the wild</strain>
    </source>
</reference>
<gene>
    <name evidence="2" type="ORF">J437_LFUL001015</name>
</gene>
<evidence type="ECO:0000313" key="3">
    <source>
        <dbReference type="Proteomes" id="UP000792457"/>
    </source>
</evidence>
<comment type="caution">
    <text evidence="2">The sequence shown here is derived from an EMBL/GenBank/DDBJ whole genome shotgun (WGS) entry which is preliminary data.</text>
</comment>
<reference evidence="2" key="1">
    <citation type="submission" date="2013-04" db="EMBL/GenBank/DDBJ databases">
        <authorList>
            <person name="Qu J."/>
            <person name="Murali S.C."/>
            <person name="Bandaranaike D."/>
            <person name="Bellair M."/>
            <person name="Blankenburg K."/>
            <person name="Chao H."/>
            <person name="Dinh H."/>
            <person name="Doddapaneni H."/>
            <person name="Downs B."/>
            <person name="Dugan-Rocha S."/>
            <person name="Elkadiri S."/>
            <person name="Gnanaolivu R.D."/>
            <person name="Hernandez B."/>
            <person name="Javaid M."/>
            <person name="Jayaseelan J.C."/>
            <person name="Lee S."/>
            <person name="Li M."/>
            <person name="Ming W."/>
            <person name="Munidasa M."/>
            <person name="Muniz J."/>
            <person name="Nguyen L."/>
            <person name="Ongeri F."/>
            <person name="Osuji N."/>
            <person name="Pu L.-L."/>
            <person name="Puazo M."/>
            <person name="Qu C."/>
            <person name="Quiroz J."/>
            <person name="Raj R."/>
            <person name="Weissenberger G."/>
            <person name="Xin Y."/>
            <person name="Zou X."/>
            <person name="Han Y."/>
            <person name="Richards S."/>
            <person name="Worley K."/>
            <person name="Muzny D."/>
            <person name="Gibbs R."/>
        </authorList>
    </citation>
    <scope>NUCLEOTIDE SEQUENCE</scope>
    <source>
        <strain evidence="2">Sampled in the wild</strain>
    </source>
</reference>
<keyword evidence="3" id="KW-1185">Reference proteome</keyword>
<keyword evidence="1" id="KW-1133">Transmembrane helix</keyword>
<dbReference type="Proteomes" id="UP000792457">
    <property type="component" value="Unassembled WGS sequence"/>
</dbReference>
<dbReference type="AlphaFoldDB" id="A0A8K0KE63"/>
<accession>A0A8K0KE63</accession>
<sequence length="104" mass="11966">MDRKSSRKNFMRLDRVKQRKHPRNRYKVPEEKIRASTSAKKLRIADTCFDIDSSIAYHILNFFALFWPLVIASSAGSAMLAVTGRKTKEQKNSINGQRNMHPSA</sequence>
<evidence type="ECO:0008006" key="4">
    <source>
        <dbReference type="Google" id="ProtNLM"/>
    </source>
</evidence>
<keyword evidence="1" id="KW-0472">Membrane</keyword>
<protein>
    <recommendedName>
        <fullName evidence="4">Transmembrane protein</fullName>
    </recommendedName>
</protein>
<dbReference type="EMBL" id="KZ308731">
    <property type="protein sequence ID" value="KAG8233604.1"/>
    <property type="molecule type" value="Genomic_DNA"/>
</dbReference>
<organism evidence="2 3">
    <name type="scientific">Ladona fulva</name>
    <name type="common">Scarce chaser dragonfly</name>
    <name type="synonym">Libellula fulva</name>
    <dbReference type="NCBI Taxonomy" id="123851"/>
    <lineage>
        <taxon>Eukaryota</taxon>
        <taxon>Metazoa</taxon>
        <taxon>Ecdysozoa</taxon>
        <taxon>Arthropoda</taxon>
        <taxon>Hexapoda</taxon>
        <taxon>Insecta</taxon>
        <taxon>Pterygota</taxon>
        <taxon>Palaeoptera</taxon>
        <taxon>Odonata</taxon>
        <taxon>Epiprocta</taxon>
        <taxon>Anisoptera</taxon>
        <taxon>Libelluloidea</taxon>
        <taxon>Libellulidae</taxon>
        <taxon>Ladona</taxon>
    </lineage>
</organism>
<feature type="transmembrane region" description="Helical" evidence="1">
    <location>
        <begin position="59"/>
        <end position="82"/>
    </location>
</feature>
<proteinExistence type="predicted"/>
<evidence type="ECO:0000256" key="1">
    <source>
        <dbReference type="SAM" id="Phobius"/>
    </source>
</evidence>
<evidence type="ECO:0000313" key="2">
    <source>
        <dbReference type="EMBL" id="KAG8233604.1"/>
    </source>
</evidence>